<dbReference type="InterPro" id="IPR029760">
    <property type="entry name" value="GPX_CS"/>
</dbReference>
<dbReference type="InterPro" id="IPR036249">
    <property type="entry name" value="Thioredoxin-like_sf"/>
</dbReference>
<dbReference type="FunFam" id="3.40.30.10:FF:000545">
    <property type="entry name" value="Glutathione peroxidase"/>
    <property type="match status" value="1"/>
</dbReference>
<evidence type="ECO:0000259" key="6">
    <source>
        <dbReference type="PROSITE" id="PS51352"/>
    </source>
</evidence>
<feature type="domain" description="Thioredoxin" evidence="6">
    <location>
        <begin position="51"/>
        <end position="196"/>
    </location>
</feature>
<dbReference type="PANTHER" id="PTHR11592:SF134">
    <property type="entry name" value="PHOSPHOLIPID HYDROPEROXIDE GLUTATHIONE PEROXIDASE"/>
    <property type="match status" value="1"/>
</dbReference>
<dbReference type="PRINTS" id="PR01011">
    <property type="entry name" value="GLUTPROXDASE"/>
</dbReference>
<dbReference type="Gene3D" id="3.40.30.10">
    <property type="entry name" value="Glutaredoxin"/>
    <property type="match status" value="1"/>
</dbReference>
<evidence type="ECO:0000256" key="4">
    <source>
        <dbReference type="ARBA" id="ARBA00023002"/>
    </source>
</evidence>
<evidence type="ECO:0000256" key="5">
    <source>
        <dbReference type="RuleBase" id="RU000499"/>
    </source>
</evidence>
<dbReference type="EMBL" id="BGPR01007084">
    <property type="protein sequence ID" value="GBN24159.1"/>
    <property type="molecule type" value="Genomic_DNA"/>
</dbReference>
<dbReference type="Proteomes" id="UP000499080">
    <property type="component" value="Unassembled WGS sequence"/>
</dbReference>
<keyword evidence="3" id="KW-0712">Selenocysteine</keyword>
<dbReference type="GO" id="GO:0004601">
    <property type="term" value="F:peroxidase activity"/>
    <property type="evidence" value="ECO:0007669"/>
    <property type="project" value="UniProtKB-KW"/>
</dbReference>
<dbReference type="PROSITE" id="PS51355">
    <property type="entry name" value="GLUTATHIONE_PEROXID_3"/>
    <property type="match status" value="1"/>
</dbReference>
<evidence type="ECO:0000313" key="8">
    <source>
        <dbReference type="Proteomes" id="UP000499080"/>
    </source>
</evidence>
<dbReference type="GO" id="GO:0006979">
    <property type="term" value="P:response to oxidative stress"/>
    <property type="evidence" value="ECO:0007669"/>
    <property type="project" value="InterPro"/>
</dbReference>
<evidence type="ECO:0000256" key="2">
    <source>
        <dbReference type="ARBA" id="ARBA00022559"/>
    </source>
</evidence>
<dbReference type="SUPFAM" id="SSF52833">
    <property type="entry name" value="Thioredoxin-like"/>
    <property type="match status" value="1"/>
</dbReference>
<proteinExistence type="inferred from homology"/>
<comment type="similarity">
    <text evidence="1 5">Belongs to the glutathione peroxidase family.</text>
</comment>
<accession>A0A4Y2MC07</accession>
<dbReference type="PROSITE" id="PS00763">
    <property type="entry name" value="GLUTATHIONE_PEROXID_2"/>
    <property type="match status" value="1"/>
</dbReference>
<keyword evidence="8" id="KW-1185">Reference proteome</keyword>
<comment type="caution">
    <text evidence="7">The sequence shown here is derived from an EMBL/GenBank/DDBJ whole genome shotgun (WGS) entry which is preliminary data.</text>
</comment>
<organism evidence="7 8">
    <name type="scientific">Araneus ventricosus</name>
    <name type="common">Orbweaver spider</name>
    <name type="synonym">Epeira ventricosa</name>
    <dbReference type="NCBI Taxonomy" id="182803"/>
    <lineage>
        <taxon>Eukaryota</taxon>
        <taxon>Metazoa</taxon>
        <taxon>Ecdysozoa</taxon>
        <taxon>Arthropoda</taxon>
        <taxon>Chelicerata</taxon>
        <taxon>Arachnida</taxon>
        <taxon>Araneae</taxon>
        <taxon>Araneomorphae</taxon>
        <taxon>Entelegynae</taxon>
        <taxon>Araneoidea</taxon>
        <taxon>Araneidae</taxon>
        <taxon>Araneus</taxon>
    </lineage>
</organism>
<sequence>MPFKGIVTFELGNASSSPGLDSLFSLSVWPTESKVVPFAANMATAPGNADWKSAKSIYDFSAIDIDGNEVSLEKYRGHVALIGLHEKYAESQGLRILGFPCNQFGGQEPGSESEIKEFIKQYNAQFDMFSKIDVNGNKAHPLWSYLKKKQGGTLGNFIKWNFTKFLIDKNGQPVKRYAPNVEPNAIEPDLLKYFQA</sequence>
<protein>
    <recommendedName>
        <fullName evidence="5">Glutathione peroxidase</fullName>
    </recommendedName>
</protein>
<gene>
    <name evidence="7" type="primary">GPX4_1</name>
    <name evidence="7" type="ORF">AVEN_136195_1</name>
</gene>
<dbReference type="CDD" id="cd00340">
    <property type="entry name" value="GSH_Peroxidase"/>
    <property type="match status" value="1"/>
</dbReference>
<keyword evidence="4 5" id="KW-0560">Oxidoreductase</keyword>
<evidence type="ECO:0000256" key="1">
    <source>
        <dbReference type="ARBA" id="ARBA00006926"/>
    </source>
</evidence>
<name>A0A4Y2MC07_ARAVE</name>
<dbReference type="PROSITE" id="PS51352">
    <property type="entry name" value="THIOREDOXIN_2"/>
    <property type="match status" value="1"/>
</dbReference>
<dbReference type="PANTHER" id="PTHR11592">
    <property type="entry name" value="GLUTATHIONE PEROXIDASE"/>
    <property type="match status" value="1"/>
</dbReference>
<evidence type="ECO:0000256" key="3">
    <source>
        <dbReference type="ARBA" id="ARBA00022933"/>
    </source>
</evidence>
<dbReference type="AlphaFoldDB" id="A0A4Y2MC07"/>
<dbReference type="InterPro" id="IPR013766">
    <property type="entry name" value="Thioredoxin_domain"/>
</dbReference>
<keyword evidence="2 5" id="KW-0575">Peroxidase</keyword>
<reference evidence="7 8" key="1">
    <citation type="journal article" date="2019" name="Sci. Rep.">
        <title>Orb-weaving spider Araneus ventricosus genome elucidates the spidroin gene catalogue.</title>
        <authorList>
            <person name="Kono N."/>
            <person name="Nakamura H."/>
            <person name="Ohtoshi R."/>
            <person name="Moran D.A.P."/>
            <person name="Shinohara A."/>
            <person name="Yoshida Y."/>
            <person name="Fujiwara M."/>
            <person name="Mori M."/>
            <person name="Tomita M."/>
            <person name="Arakawa K."/>
        </authorList>
    </citation>
    <scope>NUCLEOTIDE SEQUENCE [LARGE SCALE GENOMIC DNA]</scope>
</reference>
<dbReference type="Pfam" id="PF00255">
    <property type="entry name" value="GSHPx"/>
    <property type="match status" value="1"/>
</dbReference>
<dbReference type="OrthoDB" id="446890at2759"/>
<evidence type="ECO:0000313" key="7">
    <source>
        <dbReference type="EMBL" id="GBN24159.1"/>
    </source>
</evidence>
<dbReference type="InterPro" id="IPR000889">
    <property type="entry name" value="Glutathione_peroxidase"/>
</dbReference>